<evidence type="ECO:0000256" key="4">
    <source>
        <dbReference type="ARBA" id="ARBA00023239"/>
    </source>
</evidence>
<evidence type="ECO:0000313" key="7">
    <source>
        <dbReference type="Proteomes" id="UP001595632"/>
    </source>
</evidence>
<comment type="similarity">
    <text evidence="1">Belongs to the Gfa family.</text>
</comment>
<evidence type="ECO:0000256" key="3">
    <source>
        <dbReference type="ARBA" id="ARBA00022833"/>
    </source>
</evidence>
<dbReference type="SUPFAM" id="SSF51316">
    <property type="entry name" value="Mss4-like"/>
    <property type="match status" value="1"/>
</dbReference>
<keyword evidence="3" id="KW-0862">Zinc</keyword>
<organism evidence="6 7">
    <name type="scientific">Psychromarinibacter halotolerans</name>
    <dbReference type="NCBI Taxonomy" id="1775175"/>
    <lineage>
        <taxon>Bacteria</taxon>
        <taxon>Pseudomonadati</taxon>
        <taxon>Pseudomonadota</taxon>
        <taxon>Alphaproteobacteria</taxon>
        <taxon>Rhodobacterales</taxon>
        <taxon>Paracoccaceae</taxon>
        <taxon>Psychromarinibacter</taxon>
    </lineage>
</organism>
<gene>
    <name evidence="6" type="ORF">ACFOGP_18805</name>
</gene>
<evidence type="ECO:0000256" key="1">
    <source>
        <dbReference type="ARBA" id="ARBA00005495"/>
    </source>
</evidence>
<sequence>MLEGKGRCLCGHITYKFDPDAVLWQSHCHCESCRRACSAPMTTFFGVRDTAWRWSGGRPSVFASPAGVERFFCPRCGSQMAYRSDQSPGEIHGYVASLDRPELAEPTSHDHWDERLPWLPLSDSLPHT</sequence>
<name>A0ABV7GVY5_9RHOB</name>
<evidence type="ECO:0000259" key="5">
    <source>
        <dbReference type="PROSITE" id="PS51891"/>
    </source>
</evidence>
<dbReference type="Gene3D" id="3.90.1590.10">
    <property type="entry name" value="glutathione-dependent formaldehyde- activating enzyme (gfa)"/>
    <property type="match status" value="1"/>
</dbReference>
<keyword evidence="2" id="KW-0479">Metal-binding</keyword>
<dbReference type="PANTHER" id="PTHR33337">
    <property type="entry name" value="GFA DOMAIN-CONTAINING PROTEIN"/>
    <property type="match status" value="1"/>
</dbReference>
<proteinExistence type="inferred from homology"/>
<dbReference type="PANTHER" id="PTHR33337:SF40">
    <property type="entry name" value="CENP-V_GFA DOMAIN-CONTAINING PROTEIN-RELATED"/>
    <property type="match status" value="1"/>
</dbReference>
<dbReference type="RefSeq" id="WP_275634347.1">
    <property type="nucleotide sequence ID" value="NZ_JARGYD010000009.1"/>
</dbReference>
<reference evidence="7" key="1">
    <citation type="journal article" date="2019" name="Int. J. Syst. Evol. Microbiol.">
        <title>The Global Catalogue of Microorganisms (GCM) 10K type strain sequencing project: providing services to taxonomists for standard genome sequencing and annotation.</title>
        <authorList>
            <consortium name="The Broad Institute Genomics Platform"/>
            <consortium name="The Broad Institute Genome Sequencing Center for Infectious Disease"/>
            <person name="Wu L."/>
            <person name="Ma J."/>
        </authorList>
    </citation>
    <scope>NUCLEOTIDE SEQUENCE [LARGE SCALE GENOMIC DNA]</scope>
    <source>
        <strain evidence="7">KCTC 52366</strain>
    </source>
</reference>
<keyword evidence="7" id="KW-1185">Reference proteome</keyword>
<accession>A0ABV7GVY5</accession>
<evidence type="ECO:0000256" key="2">
    <source>
        <dbReference type="ARBA" id="ARBA00022723"/>
    </source>
</evidence>
<dbReference type="PROSITE" id="PS51891">
    <property type="entry name" value="CENP_V_GFA"/>
    <property type="match status" value="1"/>
</dbReference>
<dbReference type="EMBL" id="JBHRTB010000010">
    <property type="protein sequence ID" value="MFC3144778.1"/>
    <property type="molecule type" value="Genomic_DNA"/>
</dbReference>
<keyword evidence="4" id="KW-0456">Lyase</keyword>
<dbReference type="Proteomes" id="UP001595632">
    <property type="component" value="Unassembled WGS sequence"/>
</dbReference>
<evidence type="ECO:0000313" key="6">
    <source>
        <dbReference type="EMBL" id="MFC3144778.1"/>
    </source>
</evidence>
<feature type="domain" description="CENP-V/GFA" evidence="5">
    <location>
        <begin position="2"/>
        <end position="113"/>
    </location>
</feature>
<dbReference type="InterPro" id="IPR006913">
    <property type="entry name" value="CENP-V/GFA"/>
</dbReference>
<comment type="caution">
    <text evidence="6">The sequence shown here is derived from an EMBL/GenBank/DDBJ whole genome shotgun (WGS) entry which is preliminary data.</text>
</comment>
<dbReference type="Pfam" id="PF04828">
    <property type="entry name" value="GFA"/>
    <property type="match status" value="1"/>
</dbReference>
<protein>
    <submittedName>
        <fullName evidence="6">GFA family protein</fullName>
    </submittedName>
</protein>
<dbReference type="InterPro" id="IPR011057">
    <property type="entry name" value="Mss4-like_sf"/>
</dbReference>